<evidence type="ECO:0000313" key="2">
    <source>
        <dbReference type="EMBL" id="EPZ16254.1"/>
    </source>
</evidence>
<keyword evidence="3" id="KW-1185">Reference proteome</keyword>
<protein>
    <recommendedName>
        <fullName evidence="1">EAL domain-containing protein</fullName>
    </recommendedName>
</protein>
<dbReference type="Proteomes" id="UP000015455">
    <property type="component" value="Unassembled WGS sequence"/>
</dbReference>
<dbReference type="PANTHER" id="PTHR33121">
    <property type="entry name" value="CYCLIC DI-GMP PHOSPHODIESTERASE PDEF"/>
    <property type="match status" value="1"/>
</dbReference>
<dbReference type="InterPro" id="IPR050706">
    <property type="entry name" value="Cyclic-di-GMP_PDE-like"/>
</dbReference>
<dbReference type="SMART" id="SM00052">
    <property type="entry name" value="EAL"/>
    <property type="match status" value="1"/>
</dbReference>
<dbReference type="GO" id="GO:0071111">
    <property type="term" value="F:cyclic-guanylate-specific phosphodiesterase activity"/>
    <property type="evidence" value="ECO:0007669"/>
    <property type="project" value="InterPro"/>
</dbReference>
<dbReference type="RefSeq" id="WP_021248686.1">
    <property type="nucleotide sequence ID" value="NZ_ATJV01000047.1"/>
</dbReference>
<feature type="domain" description="EAL" evidence="1">
    <location>
        <begin position="1"/>
        <end position="122"/>
    </location>
</feature>
<accession>T0ATT8</accession>
<dbReference type="PANTHER" id="PTHR33121:SF71">
    <property type="entry name" value="OXYGEN SENSOR PROTEIN DOSP"/>
    <property type="match status" value="1"/>
</dbReference>
<dbReference type="CDD" id="cd01948">
    <property type="entry name" value="EAL"/>
    <property type="match status" value="1"/>
</dbReference>
<dbReference type="EMBL" id="ATJV01000047">
    <property type="protein sequence ID" value="EPZ16254.1"/>
    <property type="molecule type" value="Genomic_DNA"/>
</dbReference>
<dbReference type="InterPro" id="IPR001633">
    <property type="entry name" value="EAL_dom"/>
</dbReference>
<comment type="caution">
    <text evidence="2">The sequence shown here is derived from an EMBL/GenBank/DDBJ whole genome shotgun (WGS) entry which is preliminary data.</text>
</comment>
<name>T0ATT8_9RHOO</name>
<proteinExistence type="predicted"/>
<dbReference type="InterPro" id="IPR035919">
    <property type="entry name" value="EAL_sf"/>
</dbReference>
<dbReference type="AlphaFoldDB" id="T0ATT8"/>
<dbReference type="PATRIC" id="fig|1348657.5.peg.1253"/>
<dbReference type="STRING" id="1348657.M622_13580"/>
<evidence type="ECO:0000259" key="1">
    <source>
        <dbReference type="PROSITE" id="PS50883"/>
    </source>
</evidence>
<dbReference type="SUPFAM" id="SSF141868">
    <property type="entry name" value="EAL domain-like"/>
    <property type="match status" value="1"/>
</dbReference>
<reference evidence="2 3" key="1">
    <citation type="submission" date="2013-06" db="EMBL/GenBank/DDBJ databases">
        <title>Draft genome sequence of Thauera terpenica.</title>
        <authorList>
            <person name="Liu B."/>
            <person name="Frostegard A.H."/>
            <person name="Shapleigh J.P."/>
        </authorList>
    </citation>
    <scope>NUCLEOTIDE SEQUENCE [LARGE SCALE GENOMIC DNA]</scope>
    <source>
        <strain evidence="2 3">58Eu</strain>
    </source>
</reference>
<organism evidence="2 3">
    <name type="scientific">Thauera terpenica 58Eu</name>
    <dbReference type="NCBI Taxonomy" id="1348657"/>
    <lineage>
        <taxon>Bacteria</taxon>
        <taxon>Pseudomonadati</taxon>
        <taxon>Pseudomonadota</taxon>
        <taxon>Betaproteobacteria</taxon>
        <taxon>Rhodocyclales</taxon>
        <taxon>Zoogloeaceae</taxon>
        <taxon>Thauera</taxon>
    </lineage>
</organism>
<dbReference type="PROSITE" id="PS50883">
    <property type="entry name" value="EAL"/>
    <property type="match status" value="1"/>
</dbReference>
<sequence>MKDPIAALEAIKRIKDLGVELFIDDFGIGHSSLSYLHRLPVNALKIDQSFVRSLSADAVSVSIVQSIIELGHRLTLEVVAEGVETEETCDQLAGLGCDTIQGYYVARPMPAERFGDWQLQYEAGRGAAPH</sequence>
<gene>
    <name evidence="2" type="ORF">M622_13580</name>
</gene>
<evidence type="ECO:0000313" key="3">
    <source>
        <dbReference type="Proteomes" id="UP000015455"/>
    </source>
</evidence>
<dbReference type="eggNOG" id="COG5001">
    <property type="taxonomic scope" value="Bacteria"/>
</dbReference>
<dbReference type="Pfam" id="PF00563">
    <property type="entry name" value="EAL"/>
    <property type="match status" value="1"/>
</dbReference>
<dbReference type="Gene3D" id="3.20.20.450">
    <property type="entry name" value="EAL domain"/>
    <property type="match status" value="1"/>
</dbReference>